<dbReference type="AlphaFoldDB" id="A0A1X7FJZ5"/>
<dbReference type="InterPro" id="IPR020617">
    <property type="entry name" value="Thiolase_C"/>
</dbReference>
<organism evidence="8 9">
    <name type="scientific">Azospirillum oryzae</name>
    <dbReference type="NCBI Taxonomy" id="286727"/>
    <lineage>
        <taxon>Bacteria</taxon>
        <taxon>Pseudomonadati</taxon>
        <taxon>Pseudomonadota</taxon>
        <taxon>Alphaproteobacteria</taxon>
        <taxon>Rhodospirillales</taxon>
        <taxon>Azospirillaceae</taxon>
        <taxon>Azospirillum</taxon>
    </lineage>
</organism>
<evidence type="ECO:0000256" key="5">
    <source>
        <dbReference type="RuleBase" id="RU003557"/>
    </source>
</evidence>
<dbReference type="InterPro" id="IPR020610">
    <property type="entry name" value="Thiolase_AS"/>
</dbReference>
<dbReference type="CDD" id="cd00751">
    <property type="entry name" value="thiolase"/>
    <property type="match status" value="1"/>
</dbReference>
<accession>A0A1X7FJZ5</accession>
<dbReference type="PIRSF" id="PIRSF000429">
    <property type="entry name" value="Ac-CoA_Ac_transf"/>
    <property type="match status" value="1"/>
</dbReference>
<dbReference type="NCBIfam" id="TIGR01930">
    <property type="entry name" value="AcCoA-C-Actrans"/>
    <property type="match status" value="1"/>
</dbReference>
<proteinExistence type="inferred from homology"/>
<dbReference type="Pfam" id="PF02803">
    <property type="entry name" value="Thiolase_C"/>
    <property type="match status" value="1"/>
</dbReference>
<dbReference type="EMBL" id="FXAK01000005">
    <property type="protein sequence ID" value="SMF53436.1"/>
    <property type="molecule type" value="Genomic_DNA"/>
</dbReference>
<dbReference type="InterPro" id="IPR020616">
    <property type="entry name" value="Thiolase_N"/>
</dbReference>
<name>A0A1X7FJZ5_9PROT</name>
<gene>
    <name evidence="8" type="ORF">SAMN02982917_2973</name>
</gene>
<evidence type="ECO:0000256" key="2">
    <source>
        <dbReference type="ARBA" id="ARBA00022679"/>
    </source>
</evidence>
<dbReference type="GO" id="GO:0003988">
    <property type="term" value="F:acetyl-CoA C-acyltransferase activity"/>
    <property type="evidence" value="ECO:0007669"/>
    <property type="project" value="UniProtKB-ARBA"/>
</dbReference>
<evidence type="ECO:0000313" key="9">
    <source>
        <dbReference type="Proteomes" id="UP000192936"/>
    </source>
</evidence>
<dbReference type="Proteomes" id="UP000192936">
    <property type="component" value="Unassembled WGS sequence"/>
</dbReference>
<dbReference type="OrthoDB" id="9764638at2"/>
<evidence type="ECO:0000256" key="3">
    <source>
        <dbReference type="ARBA" id="ARBA00023315"/>
    </source>
</evidence>
<evidence type="ECO:0000256" key="1">
    <source>
        <dbReference type="ARBA" id="ARBA00010982"/>
    </source>
</evidence>
<dbReference type="SUPFAM" id="SSF53901">
    <property type="entry name" value="Thiolase-like"/>
    <property type="match status" value="2"/>
</dbReference>
<sequence length="403" mass="41088">MHTPSNPLSSQDPVVIVSAVRTPLGRFQGELAALPATALGARAIAAALERAGLPPASVGEVLMGCVLPAGQGQAPARQAARGAGLPDAVGATTINKVCGSGMKATMLAHDLIRAGSTDIVVAGGMESMTNAPYLLAKARGGYRIGHDRLLDHMMLDGLEDAYEGGRAMGDFGEATAEAYGFTRAEQDAYAAQTLTRARTAVESGAFAAEIVPVAVPAKGGDRLVEQDENPLKVSPDKIPALKPAFRHDGTITAASSSANADGAAALVLTRRSVAEAAGLPILAEIRGHATHSQDPVWFTTAPIPAIAKLLDKVGWSVDDVDLFEINEAFAVVAMAAQRDLGIASDRLNVNGGACALGHPIGATGARLIVTLLHALAARGLTRGVASLCIGGGEATAIAIERVG</sequence>
<comment type="similarity">
    <text evidence="1 5">Belongs to the thiolase-like superfamily. Thiolase family.</text>
</comment>
<evidence type="ECO:0000259" key="6">
    <source>
        <dbReference type="Pfam" id="PF00108"/>
    </source>
</evidence>
<protein>
    <submittedName>
        <fullName evidence="8">Acetyl-CoA C-acetyltransferase</fullName>
    </submittedName>
</protein>
<evidence type="ECO:0000259" key="7">
    <source>
        <dbReference type="Pfam" id="PF02803"/>
    </source>
</evidence>
<dbReference type="PANTHER" id="PTHR18919:SF138">
    <property type="entry name" value="ACETYL-COA C-ACETYLTRANSFERASE"/>
    <property type="match status" value="1"/>
</dbReference>
<dbReference type="PANTHER" id="PTHR18919">
    <property type="entry name" value="ACETYL-COA C-ACYLTRANSFERASE"/>
    <property type="match status" value="1"/>
</dbReference>
<evidence type="ECO:0000256" key="4">
    <source>
        <dbReference type="PIRSR" id="PIRSR000429-1"/>
    </source>
</evidence>
<dbReference type="Pfam" id="PF00108">
    <property type="entry name" value="Thiolase_N"/>
    <property type="match status" value="1"/>
</dbReference>
<feature type="active site" description="Proton acceptor" evidence="4">
    <location>
        <position position="388"/>
    </location>
</feature>
<keyword evidence="3 5" id="KW-0012">Acyltransferase</keyword>
<dbReference type="PROSITE" id="PS00099">
    <property type="entry name" value="THIOLASE_3"/>
    <property type="match status" value="1"/>
</dbReference>
<dbReference type="RefSeq" id="WP_085086520.1">
    <property type="nucleotide sequence ID" value="NZ_FXAK01000005.1"/>
</dbReference>
<feature type="domain" description="Thiolase N-terminal" evidence="6">
    <location>
        <begin position="14"/>
        <end position="271"/>
    </location>
</feature>
<feature type="active site" description="Acyl-thioester intermediate" evidence="4">
    <location>
        <position position="98"/>
    </location>
</feature>
<feature type="domain" description="Thiolase C-terminal" evidence="7">
    <location>
        <begin position="280"/>
        <end position="401"/>
    </location>
</feature>
<keyword evidence="2 5" id="KW-0808">Transferase</keyword>
<reference evidence="8 9" key="1">
    <citation type="submission" date="2017-04" db="EMBL/GenBank/DDBJ databases">
        <authorList>
            <person name="Afonso C.L."/>
            <person name="Miller P.J."/>
            <person name="Scott M.A."/>
            <person name="Spackman E."/>
            <person name="Goraichik I."/>
            <person name="Dimitrov K.M."/>
            <person name="Suarez D.L."/>
            <person name="Swayne D.E."/>
        </authorList>
    </citation>
    <scope>NUCLEOTIDE SEQUENCE [LARGE SCALE GENOMIC DNA]</scope>
    <source>
        <strain evidence="8 9">A2P</strain>
    </source>
</reference>
<feature type="active site" description="Proton acceptor" evidence="4">
    <location>
        <position position="358"/>
    </location>
</feature>
<dbReference type="STRING" id="286727.SAMN02982917_2973"/>
<dbReference type="InterPro" id="IPR016039">
    <property type="entry name" value="Thiolase-like"/>
</dbReference>
<evidence type="ECO:0000313" key="8">
    <source>
        <dbReference type="EMBL" id="SMF53436.1"/>
    </source>
</evidence>
<dbReference type="InterPro" id="IPR002155">
    <property type="entry name" value="Thiolase"/>
</dbReference>
<dbReference type="Gene3D" id="3.40.47.10">
    <property type="match status" value="2"/>
</dbReference>